<evidence type="ECO:0000313" key="8">
    <source>
        <dbReference type="WBParaSite" id="Pan_g19893.t1"/>
    </source>
</evidence>
<keyword evidence="5" id="KW-0812">Transmembrane</keyword>
<evidence type="ECO:0000256" key="1">
    <source>
        <dbReference type="ARBA" id="ARBA00022679"/>
    </source>
</evidence>
<dbReference type="Pfam" id="PF05301">
    <property type="entry name" value="Acetyltransf_16"/>
    <property type="match status" value="1"/>
</dbReference>
<sequence>MPEAIRTRRAGIADYFVTYDSAVLSLAAGFCFLTNVISSVFITLINRFIFMFHPDSRRYLENKYTITGIVIFHFVMYSFAFGIMISTMTSHDQTRFEATRDHPGAMDEYFKYNSFAYISGGELRYFLLRIGLCVAGALVLSLLISVTFFIVNVFIYKKTATVISKTSKFLIVNNHPTMDVSTDLSPILGESPIARLDQTRFKWLTPRKYPAFVKAIDSIGALSAKAQNLKKPLTSYDRILDNDDEQHVYIAWEQSPNGITSRILGFLKMSRRKLYLRDNAETQFIISPPCVLDFYVHESVQHQGYGTALFTAMLTSEDCEASKVAFDKPTDALMNFLATKFGLVNPVWQSTNFLVFEEFFSDLKPEHVPDQLLSARSQRESFNSQQASVNHNRVPYRTRDAASDIIHGAEPQPIKELPGADTPRGRKYYRDYGHSDIFG</sequence>
<dbReference type="InterPro" id="IPR007965">
    <property type="entry name" value="GNAT_ATAT"/>
</dbReference>
<dbReference type="Gene3D" id="3.40.630.30">
    <property type="match status" value="1"/>
</dbReference>
<dbReference type="Proteomes" id="UP000492821">
    <property type="component" value="Unassembled WGS sequence"/>
</dbReference>
<protein>
    <recommendedName>
        <fullName evidence="3">Alpha-tubulin N-acetyltransferase</fullName>
        <shortName evidence="3">Alpha-TAT</shortName>
        <shortName evidence="3">TAT</shortName>
        <ecNumber evidence="3">2.3.1.108</ecNumber>
    </recommendedName>
    <alternativeName>
        <fullName evidence="3">Acetyltransferase mec-17 homolog</fullName>
    </alternativeName>
</protein>
<evidence type="ECO:0000313" key="7">
    <source>
        <dbReference type="Proteomes" id="UP000492821"/>
    </source>
</evidence>
<dbReference type="PANTHER" id="PTHR12327:SF1">
    <property type="entry name" value="ALPHA-TUBULIN N-ACETYLTRANSFERASE 2"/>
    <property type="match status" value="1"/>
</dbReference>
<comment type="catalytic activity">
    <reaction evidence="3">
        <text>L-lysyl-[alpha-tubulin] + acetyl-CoA = N(6)-acetyl-L-lysyl-[alpha-tubulin] + CoA + H(+)</text>
        <dbReference type="Rhea" id="RHEA:15277"/>
        <dbReference type="Rhea" id="RHEA-COMP:11278"/>
        <dbReference type="Rhea" id="RHEA-COMP:11279"/>
        <dbReference type="ChEBI" id="CHEBI:15378"/>
        <dbReference type="ChEBI" id="CHEBI:29969"/>
        <dbReference type="ChEBI" id="CHEBI:57287"/>
        <dbReference type="ChEBI" id="CHEBI:57288"/>
        <dbReference type="ChEBI" id="CHEBI:61930"/>
        <dbReference type="EC" id="2.3.1.108"/>
    </reaction>
</comment>
<dbReference type="WBParaSite" id="Pan_g19893.t1">
    <property type="protein sequence ID" value="Pan_g19893.t1"/>
    <property type="gene ID" value="Pan_g19893"/>
</dbReference>
<evidence type="ECO:0000256" key="3">
    <source>
        <dbReference type="HAMAP-Rule" id="MF_03130"/>
    </source>
</evidence>
<dbReference type="InterPro" id="IPR016181">
    <property type="entry name" value="Acyl_CoA_acyltransferase"/>
</dbReference>
<dbReference type="PROSITE" id="PS51730">
    <property type="entry name" value="GNAT_ATAT"/>
    <property type="match status" value="1"/>
</dbReference>
<keyword evidence="1 3" id="KW-0808">Transferase</keyword>
<reference evidence="8" key="2">
    <citation type="submission" date="2020-10" db="UniProtKB">
        <authorList>
            <consortium name="WormBaseParasite"/>
        </authorList>
    </citation>
    <scope>IDENTIFICATION</scope>
</reference>
<dbReference type="GO" id="GO:0070507">
    <property type="term" value="P:regulation of microtubule cytoskeleton organization"/>
    <property type="evidence" value="ECO:0007669"/>
    <property type="project" value="UniProtKB-UniRule"/>
</dbReference>
<name>A0A7E4ZVD9_PANRE</name>
<feature type="transmembrane region" description="Helical" evidence="5">
    <location>
        <begin position="66"/>
        <end position="85"/>
    </location>
</feature>
<feature type="transmembrane region" description="Helical" evidence="5">
    <location>
        <begin position="22"/>
        <end position="45"/>
    </location>
</feature>
<keyword evidence="7" id="KW-1185">Reference proteome</keyword>
<comment type="similarity">
    <text evidence="3">Belongs to the acetyltransferase ATAT1 family.</text>
</comment>
<feature type="site" description="Crucial for catalytic activity" evidence="3">
    <location>
        <position position="227"/>
    </location>
</feature>
<keyword evidence="2 3" id="KW-0012">Acyltransferase</keyword>
<evidence type="ECO:0000256" key="5">
    <source>
        <dbReference type="SAM" id="Phobius"/>
    </source>
</evidence>
<dbReference type="AlphaFoldDB" id="A0A7E4ZVD9"/>
<dbReference type="PANTHER" id="PTHR12327">
    <property type="entry name" value="ALPHA-TUBULIN N-ACETYLTRANSFERASE 1"/>
    <property type="match status" value="1"/>
</dbReference>
<accession>A0A7E4ZVD9</accession>
<dbReference type="SUPFAM" id="SSF55729">
    <property type="entry name" value="Acyl-CoA N-acyltransferases (Nat)"/>
    <property type="match status" value="1"/>
</dbReference>
<organism evidence="7 8">
    <name type="scientific">Panagrellus redivivus</name>
    <name type="common">Microworm</name>
    <dbReference type="NCBI Taxonomy" id="6233"/>
    <lineage>
        <taxon>Eukaryota</taxon>
        <taxon>Metazoa</taxon>
        <taxon>Ecdysozoa</taxon>
        <taxon>Nematoda</taxon>
        <taxon>Chromadorea</taxon>
        <taxon>Rhabditida</taxon>
        <taxon>Tylenchina</taxon>
        <taxon>Panagrolaimomorpha</taxon>
        <taxon>Panagrolaimoidea</taxon>
        <taxon>Panagrolaimidae</taxon>
        <taxon>Panagrellus</taxon>
    </lineage>
</organism>
<dbReference type="GO" id="GO:0019799">
    <property type="term" value="F:tubulin N-acetyltransferase activity"/>
    <property type="evidence" value="ECO:0007669"/>
    <property type="project" value="UniProtKB-UniRule"/>
</dbReference>
<dbReference type="GO" id="GO:0048666">
    <property type="term" value="P:neuron development"/>
    <property type="evidence" value="ECO:0007669"/>
    <property type="project" value="UniProtKB-UniRule"/>
</dbReference>
<dbReference type="EC" id="2.3.1.108" evidence="3"/>
<comment type="function">
    <text evidence="3">Specifically acetylates 'Lys-40' in alpha-tubulin on the lumenal side of microtubules. Promotes microtubule destabilization and accelerates microtubule dynamics; this activity may be independent of acetylation activity. Acetylates alpha-tubulin with a slow enzymatic rate, due to a catalytic site that is not optimized for acetyl transfer. Enters the microtubule through each end and diffuses quickly throughout the lumen of microtubules. Acetylates only long/old microtubules because of its slow acetylation rate since it does not have time to act on dynamically unstable microtubules before the enzyme is released.</text>
</comment>
<feature type="transmembrane region" description="Helical" evidence="5">
    <location>
        <begin position="126"/>
        <end position="155"/>
    </location>
</feature>
<evidence type="ECO:0000259" key="6">
    <source>
        <dbReference type="PROSITE" id="PS51730"/>
    </source>
</evidence>
<dbReference type="GO" id="GO:0005874">
    <property type="term" value="C:microtubule"/>
    <property type="evidence" value="ECO:0007669"/>
    <property type="project" value="InterPro"/>
</dbReference>
<evidence type="ECO:0000256" key="2">
    <source>
        <dbReference type="ARBA" id="ARBA00023315"/>
    </source>
</evidence>
<feature type="region of interest" description="Disordered" evidence="4">
    <location>
        <begin position="407"/>
        <end position="427"/>
    </location>
</feature>
<reference evidence="7" key="1">
    <citation type="journal article" date="2013" name="Genetics">
        <title>The draft genome and transcriptome of Panagrellus redivivus are shaped by the harsh demands of a free-living lifestyle.</title>
        <authorList>
            <person name="Srinivasan J."/>
            <person name="Dillman A.R."/>
            <person name="Macchietto M.G."/>
            <person name="Heikkinen L."/>
            <person name="Lakso M."/>
            <person name="Fracchia K.M."/>
            <person name="Antoshechkin I."/>
            <person name="Mortazavi A."/>
            <person name="Wong G."/>
            <person name="Sternberg P.W."/>
        </authorList>
    </citation>
    <scope>NUCLEOTIDE SEQUENCE [LARGE SCALE GENOMIC DNA]</scope>
    <source>
        <strain evidence="7">MT8872</strain>
    </source>
</reference>
<proteinExistence type="inferred from homology"/>
<feature type="domain" description="N-acetyltransferase" evidence="6">
    <location>
        <begin position="178"/>
        <end position="360"/>
    </location>
</feature>
<comment type="caution">
    <text evidence="3">Lacks conserved residue(s) required for the propagation of feature annotation.</text>
</comment>
<dbReference type="HAMAP" id="MF_03130">
    <property type="entry name" value="mec17"/>
    <property type="match status" value="1"/>
</dbReference>
<evidence type="ECO:0000256" key="4">
    <source>
        <dbReference type="SAM" id="MobiDB-lite"/>
    </source>
</evidence>
<keyword evidence="5" id="KW-0472">Membrane</keyword>
<keyword evidence="5" id="KW-1133">Transmembrane helix</keyword>
<dbReference type="InterPro" id="IPR038746">
    <property type="entry name" value="Atat"/>
</dbReference>